<evidence type="ECO:0000256" key="3">
    <source>
        <dbReference type="ARBA" id="ARBA00022741"/>
    </source>
</evidence>
<dbReference type="PANTHER" id="PTHR42780">
    <property type="entry name" value="SOLEUCYL-TRNA SYNTHETASE"/>
    <property type="match status" value="1"/>
</dbReference>
<dbReference type="InterPro" id="IPR023586">
    <property type="entry name" value="Ile-tRNA-ligase_type2"/>
</dbReference>
<dbReference type="EC" id="6.1.1.5" evidence="1 9"/>
<dbReference type="PANTHER" id="PTHR42780:SF1">
    <property type="entry name" value="ISOLEUCINE--TRNA LIGASE, CYTOPLASMIC"/>
    <property type="match status" value="1"/>
</dbReference>
<name>A0A7V3RIH3_UNCW3</name>
<dbReference type="GO" id="GO:0005737">
    <property type="term" value="C:cytoplasm"/>
    <property type="evidence" value="ECO:0007669"/>
    <property type="project" value="UniProtKB-UniRule"/>
</dbReference>
<evidence type="ECO:0000256" key="2">
    <source>
        <dbReference type="ARBA" id="ARBA00022598"/>
    </source>
</evidence>
<comment type="function">
    <text evidence="7">Catalyzes the attachment of isoleucine to tRNA(Ile). As IleRS can inadvertently accommodate and process structurally similar amino acids such as valine, to avoid such errors it has two additional distinct tRNA(Ile)-dependent editing activities. One activity is designated as 'pretransfer' editing and involves the hydrolysis of activated Val-AMP. The other activity is designated 'posttransfer' editing and involves deacylation of mischarged Val-tRNA(Ile).</text>
</comment>
<keyword evidence="6" id="KW-0030">Aminoacyl-tRNA synthetase</keyword>
<evidence type="ECO:0000256" key="8">
    <source>
        <dbReference type="ARBA" id="ARBA00048359"/>
    </source>
</evidence>
<dbReference type="Pfam" id="PF19302">
    <property type="entry name" value="DUF5915"/>
    <property type="match status" value="1"/>
</dbReference>
<dbReference type="GO" id="GO:0004822">
    <property type="term" value="F:isoleucine-tRNA ligase activity"/>
    <property type="evidence" value="ECO:0007669"/>
    <property type="project" value="UniProtKB-UniRule"/>
</dbReference>
<evidence type="ECO:0000256" key="4">
    <source>
        <dbReference type="ARBA" id="ARBA00022840"/>
    </source>
</evidence>
<evidence type="ECO:0000259" key="11">
    <source>
        <dbReference type="Pfam" id="PF08264"/>
    </source>
</evidence>
<evidence type="ECO:0000256" key="7">
    <source>
        <dbReference type="ARBA" id="ARBA00025217"/>
    </source>
</evidence>
<comment type="catalytic activity">
    <reaction evidence="8">
        <text>tRNA(Ile) + L-isoleucine + ATP = L-isoleucyl-tRNA(Ile) + AMP + diphosphate</text>
        <dbReference type="Rhea" id="RHEA:11060"/>
        <dbReference type="Rhea" id="RHEA-COMP:9666"/>
        <dbReference type="Rhea" id="RHEA-COMP:9695"/>
        <dbReference type="ChEBI" id="CHEBI:30616"/>
        <dbReference type="ChEBI" id="CHEBI:33019"/>
        <dbReference type="ChEBI" id="CHEBI:58045"/>
        <dbReference type="ChEBI" id="CHEBI:78442"/>
        <dbReference type="ChEBI" id="CHEBI:78528"/>
        <dbReference type="ChEBI" id="CHEBI:456215"/>
        <dbReference type="EC" id="6.1.1.5"/>
    </reaction>
</comment>
<dbReference type="GO" id="GO:0006428">
    <property type="term" value="P:isoleucyl-tRNA aminoacylation"/>
    <property type="evidence" value="ECO:0007669"/>
    <property type="project" value="UniProtKB-UniRule"/>
</dbReference>
<dbReference type="AlphaFoldDB" id="A0A7V3RIH3"/>
<dbReference type="CDD" id="cd07961">
    <property type="entry name" value="Anticodon_Ia_Ile_ABEc"/>
    <property type="match status" value="1"/>
</dbReference>
<feature type="domain" description="Aminoacyl-tRNA synthetase class Ia" evidence="10">
    <location>
        <begin position="19"/>
        <end position="659"/>
    </location>
</feature>
<dbReference type="GO" id="GO:0002161">
    <property type="term" value="F:aminoacyl-tRNA deacylase activity"/>
    <property type="evidence" value="ECO:0007669"/>
    <property type="project" value="InterPro"/>
</dbReference>
<accession>A0A7V3RIH3</accession>
<dbReference type="InterPro" id="IPR002301">
    <property type="entry name" value="Ile-tRNA-ligase"/>
</dbReference>
<evidence type="ECO:0000313" key="12">
    <source>
        <dbReference type="EMBL" id="HGE78840.1"/>
    </source>
</evidence>
<dbReference type="NCBIfam" id="TIGR00392">
    <property type="entry name" value="ileS"/>
    <property type="match status" value="1"/>
</dbReference>
<dbReference type="Gene3D" id="1.10.730.10">
    <property type="entry name" value="Isoleucyl-tRNA Synthetase, Domain 1"/>
    <property type="match status" value="1"/>
</dbReference>
<keyword evidence="3" id="KW-0547">Nucleotide-binding</keyword>
<reference evidence="12" key="1">
    <citation type="journal article" date="2020" name="mSystems">
        <title>Genome- and Community-Level Interaction Insights into Carbon Utilization and Element Cycling Functions of Hydrothermarchaeota in Hydrothermal Sediment.</title>
        <authorList>
            <person name="Zhou Z."/>
            <person name="Liu Y."/>
            <person name="Xu W."/>
            <person name="Pan J."/>
            <person name="Luo Z.H."/>
            <person name="Li M."/>
        </authorList>
    </citation>
    <scope>NUCLEOTIDE SEQUENCE [LARGE SCALE GENOMIC DNA]</scope>
    <source>
        <strain evidence="12">SpSt-961</strain>
    </source>
</reference>
<feature type="domain" description="Methionyl/Valyl/Leucyl/Isoleucyl-tRNA synthetase anticodon-binding" evidence="11">
    <location>
        <begin position="706"/>
        <end position="858"/>
    </location>
</feature>
<evidence type="ECO:0000256" key="1">
    <source>
        <dbReference type="ARBA" id="ARBA00013165"/>
    </source>
</evidence>
<dbReference type="SUPFAM" id="SSF47323">
    <property type="entry name" value="Anticodon-binding domain of a subclass of class I aminoacyl-tRNA synthetases"/>
    <property type="match status" value="2"/>
</dbReference>
<dbReference type="GO" id="GO:0005524">
    <property type="term" value="F:ATP binding"/>
    <property type="evidence" value="ECO:0007669"/>
    <property type="project" value="UniProtKB-KW"/>
</dbReference>
<dbReference type="InterPro" id="IPR013155">
    <property type="entry name" value="M/V/L/I-tRNA-synth_anticd-bd"/>
</dbReference>
<dbReference type="Pfam" id="PF08264">
    <property type="entry name" value="Anticodon_1"/>
    <property type="match status" value="1"/>
</dbReference>
<organism evidence="12">
    <name type="scientific">candidate division WOR-3 bacterium</name>
    <dbReference type="NCBI Taxonomy" id="2052148"/>
    <lineage>
        <taxon>Bacteria</taxon>
        <taxon>Bacteria division WOR-3</taxon>
    </lineage>
</organism>
<dbReference type="EMBL" id="DTOZ01000185">
    <property type="protein sequence ID" value="HGE78840.1"/>
    <property type="molecule type" value="Genomic_DNA"/>
</dbReference>
<evidence type="ECO:0000256" key="9">
    <source>
        <dbReference type="NCBIfam" id="TIGR00392"/>
    </source>
</evidence>
<dbReference type="InterPro" id="IPR033709">
    <property type="entry name" value="Anticodon_Ile_ABEc"/>
</dbReference>
<comment type="caution">
    <text evidence="12">The sequence shown here is derived from an EMBL/GenBank/DDBJ whole genome shotgun (WGS) entry which is preliminary data.</text>
</comment>
<dbReference type="InterPro" id="IPR002300">
    <property type="entry name" value="aa-tRNA-synth_Ia"/>
</dbReference>
<evidence type="ECO:0000256" key="6">
    <source>
        <dbReference type="ARBA" id="ARBA00023146"/>
    </source>
</evidence>
<dbReference type="Gene3D" id="3.40.50.620">
    <property type="entry name" value="HUPs"/>
    <property type="match status" value="2"/>
</dbReference>
<keyword evidence="4" id="KW-0067">ATP-binding</keyword>
<proteinExistence type="predicted"/>
<keyword evidence="2 12" id="KW-0436">Ligase</keyword>
<dbReference type="InterPro" id="IPR009008">
    <property type="entry name" value="Val/Leu/Ile-tRNA-synth_edit"/>
</dbReference>
<evidence type="ECO:0000256" key="5">
    <source>
        <dbReference type="ARBA" id="ARBA00022917"/>
    </source>
</evidence>
<evidence type="ECO:0000259" key="10">
    <source>
        <dbReference type="Pfam" id="PF00133"/>
    </source>
</evidence>
<dbReference type="SUPFAM" id="SSF50677">
    <property type="entry name" value="ValRS/IleRS/LeuRS editing domain"/>
    <property type="match status" value="1"/>
</dbReference>
<dbReference type="PRINTS" id="PR00984">
    <property type="entry name" value="TRNASYNTHILE"/>
</dbReference>
<sequence>MNFKPVPKELNFPELEHRILDFWDKNNVFSLYKNKNKGKKRWSFQDGPITANNPMGVHHAWGRTYKDIFQRYKTMKGFEQRYQNGFDCQGLWVEVEVERELGFTSKRDIEKYGIDKFVLKCQERVHKYSMIQTEQSIRLGMWMDWGDWKTDLDDKDWLKKSHSYYTMSEVNNYTIWYFLKKCHERGLIYKGTDVMPWCARCGTAISDMEIATEGYRELTHKAVFVRFPLKGRKDEYLLVWTTTPWTLTSNTGVAVHPEFVYVKVKNNGAIYYLAKNLVRVLRGRYEILEEIKGKELLGLIYEGPYDHLPAQHGVIHKVIPWDEISENEGTGLVHIAPGCGKEDFALGKEFKLATIAPLDELGYYIEGFDWLSKKNVNEVTEKIIEDLQDRGILYNVEDYTHRYPICWRCDSELIFRLVDEWYISMDTLRYEIAEVAKKVERWIPEWGLDRELDWLKNMADWCISKKRYWGLALPIWECSCGNFTVIGSRDELKKKAVSGWEEFEGHTPHRPWIDVIKIRCEKCGNLMSRIPDVGNPWLDAGIVPYSTLRLPEDMHDIYKGYPYDKSYWAQWFPADFITECFPGQFRNWFYAILTMSTVLENRPPFKVLLGHALVRDEHGEEMHKSKGNAIWFDEAAERMGADVMRWMFARQNPVQNLNFGYGPAEEIKRTLLTLWNVYSFFITYANIDNFNPVGKRLSKDNLTKLDRWILSRTNSLIKKCDLNYENYDVASVVKEVENYFDELSNWYLRRNRRRFWKSENDIDKETAYLVLYNCLLNLIKIISPIVPFWTEEMYQNIVKSVDNEAPISIHLCDFPLCDESLINVELENEIEVIRKIVSMGRSARNKVNIKVRQPLREILIGLPKESKPLDESAVNTILEELNIKKAGFIQNPEELFTYTIVPRFDRLGPKFGPLSGKIGQWLKGLGDKEIKEFLTTKVLKNDFEGKTVEITSDDVEIKKQERKDWVIVEENGYTVAINTTITPEIESEGLARELIHKIQLLRKEANFNLTDRIKIYYKTTEKLKDAISKNLDYIKNETLALEVTEGENRGEIEKEIEVNGIPAKLSIIRAFQSPGAF</sequence>
<dbReference type="InterPro" id="IPR009080">
    <property type="entry name" value="tRNAsynth_Ia_anticodon-bd"/>
</dbReference>
<dbReference type="Pfam" id="PF00133">
    <property type="entry name" value="tRNA-synt_1"/>
    <property type="match status" value="1"/>
</dbReference>
<dbReference type="GO" id="GO:0000049">
    <property type="term" value="F:tRNA binding"/>
    <property type="evidence" value="ECO:0007669"/>
    <property type="project" value="InterPro"/>
</dbReference>
<keyword evidence="5" id="KW-0648">Protein biosynthesis</keyword>
<dbReference type="SUPFAM" id="SSF52374">
    <property type="entry name" value="Nucleotidylyl transferase"/>
    <property type="match status" value="1"/>
</dbReference>
<gene>
    <name evidence="12" type="ORF">ENX68_07600</name>
</gene>
<dbReference type="InterPro" id="IPR014729">
    <property type="entry name" value="Rossmann-like_a/b/a_fold"/>
</dbReference>
<protein>
    <recommendedName>
        <fullName evidence="1 9">Isoleucine--tRNA ligase</fullName>
        <ecNumber evidence="1 9">6.1.1.5</ecNumber>
    </recommendedName>
</protein>